<dbReference type="SMART" id="SM00220">
    <property type="entry name" value="S_TKc"/>
    <property type="match status" value="1"/>
</dbReference>
<dbReference type="GeneID" id="67015624"/>
<comment type="caution">
    <text evidence="12">The sequence shown here is derived from an EMBL/GenBank/DDBJ whole genome shotgun (WGS) entry which is preliminary data.</text>
</comment>
<comment type="catalytic activity">
    <reaction evidence="7">
        <text>L-seryl-[protein] + ATP = O-phospho-L-seryl-[protein] + ADP + H(+)</text>
        <dbReference type="Rhea" id="RHEA:17989"/>
        <dbReference type="Rhea" id="RHEA-COMP:9863"/>
        <dbReference type="Rhea" id="RHEA-COMP:11604"/>
        <dbReference type="ChEBI" id="CHEBI:15378"/>
        <dbReference type="ChEBI" id="CHEBI:29999"/>
        <dbReference type="ChEBI" id="CHEBI:30616"/>
        <dbReference type="ChEBI" id="CHEBI:83421"/>
        <dbReference type="ChEBI" id="CHEBI:456216"/>
        <dbReference type="EC" id="2.7.12.2"/>
    </reaction>
</comment>
<dbReference type="EMBL" id="CAJRGZ010000017">
    <property type="protein sequence ID" value="CAG5156138.1"/>
    <property type="molecule type" value="Genomic_DNA"/>
</dbReference>
<evidence type="ECO:0000256" key="4">
    <source>
        <dbReference type="ARBA" id="ARBA00022840"/>
    </source>
</evidence>
<evidence type="ECO:0000256" key="1">
    <source>
        <dbReference type="ARBA" id="ARBA00022679"/>
    </source>
</evidence>
<organism evidence="12 13">
    <name type="scientific">Alternaria atra</name>
    <dbReference type="NCBI Taxonomy" id="119953"/>
    <lineage>
        <taxon>Eukaryota</taxon>
        <taxon>Fungi</taxon>
        <taxon>Dikarya</taxon>
        <taxon>Ascomycota</taxon>
        <taxon>Pezizomycotina</taxon>
        <taxon>Dothideomycetes</taxon>
        <taxon>Pleosporomycetidae</taxon>
        <taxon>Pleosporales</taxon>
        <taxon>Pleosporineae</taxon>
        <taxon>Pleosporaceae</taxon>
        <taxon>Alternaria</taxon>
        <taxon>Alternaria sect. Ulocladioides</taxon>
    </lineage>
</organism>
<dbReference type="InterPro" id="IPR008271">
    <property type="entry name" value="Ser/Thr_kinase_AS"/>
</dbReference>
<feature type="domain" description="Protein kinase" evidence="11">
    <location>
        <begin position="165"/>
        <end position="504"/>
    </location>
</feature>
<keyword evidence="3" id="KW-0418">Kinase</keyword>
<evidence type="ECO:0000256" key="8">
    <source>
        <dbReference type="ARBA" id="ARBA00049299"/>
    </source>
</evidence>
<proteinExistence type="inferred from homology"/>
<dbReference type="GO" id="GO:0004708">
    <property type="term" value="F:MAP kinase kinase activity"/>
    <property type="evidence" value="ECO:0007669"/>
    <property type="project" value="UniProtKB-EC"/>
</dbReference>
<gene>
    <name evidence="12" type="ORF">ALTATR162_LOCUS4004</name>
</gene>
<accession>A0A8J2HXJ5</accession>
<dbReference type="InterPro" id="IPR000719">
    <property type="entry name" value="Prot_kinase_dom"/>
</dbReference>
<evidence type="ECO:0000256" key="10">
    <source>
        <dbReference type="SAM" id="MobiDB-lite"/>
    </source>
</evidence>
<keyword evidence="13" id="KW-1185">Reference proteome</keyword>
<dbReference type="SUPFAM" id="SSF56112">
    <property type="entry name" value="Protein kinase-like (PK-like)"/>
    <property type="match status" value="1"/>
</dbReference>
<evidence type="ECO:0000256" key="6">
    <source>
        <dbReference type="ARBA" id="ARBA00038999"/>
    </source>
</evidence>
<dbReference type="OrthoDB" id="1668230at2759"/>
<feature type="compositionally biased region" description="Polar residues" evidence="10">
    <location>
        <begin position="189"/>
        <end position="198"/>
    </location>
</feature>
<dbReference type="InterPro" id="IPR011009">
    <property type="entry name" value="Kinase-like_dom_sf"/>
</dbReference>
<dbReference type="PANTHER" id="PTHR48013">
    <property type="entry name" value="DUAL SPECIFICITY MITOGEN-ACTIVATED PROTEIN KINASE KINASE 5-RELATED"/>
    <property type="match status" value="1"/>
</dbReference>
<comment type="catalytic activity">
    <reaction evidence="8">
        <text>L-threonyl-[protein] + ATP = O-phospho-L-threonyl-[protein] + ADP + H(+)</text>
        <dbReference type="Rhea" id="RHEA:46608"/>
        <dbReference type="Rhea" id="RHEA-COMP:11060"/>
        <dbReference type="Rhea" id="RHEA-COMP:11605"/>
        <dbReference type="ChEBI" id="CHEBI:15378"/>
        <dbReference type="ChEBI" id="CHEBI:30013"/>
        <dbReference type="ChEBI" id="CHEBI:30616"/>
        <dbReference type="ChEBI" id="CHEBI:61977"/>
        <dbReference type="ChEBI" id="CHEBI:456216"/>
        <dbReference type="EC" id="2.7.12.2"/>
    </reaction>
</comment>
<protein>
    <recommendedName>
        <fullName evidence="6">mitogen-activated protein kinase kinase</fullName>
        <ecNumber evidence="6">2.7.12.2</ecNumber>
    </recommendedName>
</protein>
<dbReference type="PANTHER" id="PTHR48013:SF9">
    <property type="entry name" value="DUAL SPECIFICITY MITOGEN-ACTIVATED PROTEIN KINASE KINASE 5"/>
    <property type="match status" value="1"/>
</dbReference>
<evidence type="ECO:0000313" key="12">
    <source>
        <dbReference type="EMBL" id="CAG5156138.1"/>
    </source>
</evidence>
<keyword evidence="2" id="KW-0547">Nucleotide-binding</keyword>
<reference evidence="12" key="1">
    <citation type="submission" date="2021-05" db="EMBL/GenBank/DDBJ databases">
        <authorList>
            <person name="Stam R."/>
        </authorList>
    </citation>
    <scope>NUCLEOTIDE SEQUENCE</scope>
    <source>
        <strain evidence="12">CS162</strain>
    </source>
</reference>
<dbReference type="Proteomes" id="UP000676310">
    <property type="component" value="Unassembled WGS sequence"/>
</dbReference>
<name>A0A8J2HXJ5_9PLEO</name>
<dbReference type="PROSITE" id="PS00108">
    <property type="entry name" value="PROTEIN_KINASE_ST"/>
    <property type="match status" value="1"/>
</dbReference>
<sequence>MAQRPRFTFPASMEELGVFESPATLMQKRQQPQLHLFTDNASSKAHTLAMSDRKFSIPVAVRTLSTPPTSPTRKRSMTLGAQDPRSMHNSGAVTPPITPGGASHSKSNSTSSDFLSSLSTLRRGDSISSLSRPRLSLDASPQPGSTELTTFPYHLMDYEFKMDDRGRKKTIGEGAWSDVFLAKPCPPKTTEQSSSQSPCGPEMTPPVTPVRTIDSAIDLASFPITPPMYAVKVPAMTSAKKVLSAEARILSYLSRFSDAANHIVPFYGLDTRTGSLLLRAMDNTLEGWIQKTLNTLDEGSRAEKLAVVFPNIALTLLKSLQWMQEKSCTHADIKPSNILVSSSTSSSSSSSSSNASTPKPVYTDFSSTILSHPDATIESCASPLGAGTWDYLDPSLLSSSSTTSPSAATDLWSLAITLLFLILGSSPYDAFKGNKYQQREMIKSGCPLQCMKHDDQGIRNINRVQRLSRDLNFNLLGWFSNVLVKDGAKRVGLREWTEELEETIKTSV</sequence>
<evidence type="ECO:0000256" key="5">
    <source>
        <dbReference type="ARBA" id="ARBA00038035"/>
    </source>
</evidence>
<dbReference type="AlphaFoldDB" id="A0A8J2HXJ5"/>
<dbReference type="GO" id="GO:0005524">
    <property type="term" value="F:ATP binding"/>
    <property type="evidence" value="ECO:0007669"/>
    <property type="project" value="UniProtKB-KW"/>
</dbReference>
<evidence type="ECO:0000313" key="13">
    <source>
        <dbReference type="Proteomes" id="UP000676310"/>
    </source>
</evidence>
<evidence type="ECO:0000256" key="7">
    <source>
        <dbReference type="ARBA" id="ARBA00049014"/>
    </source>
</evidence>
<evidence type="ECO:0000256" key="3">
    <source>
        <dbReference type="ARBA" id="ARBA00022777"/>
    </source>
</evidence>
<feature type="compositionally biased region" description="Low complexity" evidence="10">
    <location>
        <begin position="105"/>
        <end position="141"/>
    </location>
</feature>
<keyword evidence="4" id="KW-0067">ATP-binding</keyword>
<evidence type="ECO:0000256" key="2">
    <source>
        <dbReference type="ARBA" id="ARBA00022741"/>
    </source>
</evidence>
<dbReference type="Gene3D" id="1.10.510.10">
    <property type="entry name" value="Transferase(Phosphotransferase) domain 1"/>
    <property type="match status" value="1"/>
</dbReference>
<dbReference type="PROSITE" id="PS50011">
    <property type="entry name" value="PROTEIN_KINASE_DOM"/>
    <property type="match status" value="1"/>
</dbReference>
<comment type="catalytic activity">
    <reaction evidence="9">
        <text>L-tyrosyl-[protein] + ATP = O-phospho-L-tyrosyl-[protein] + ADP + H(+)</text>
        <dbReference type="Rhea" id="RHEA:10596"/>
        <dbReference type="Rhea" id="RHEA-COMP:10136"/>
        <dbReference type="Rhea" id="RHEA-COMP:20101"/>
        <dbReference type="ChEBI" id="CHEBI:15378"/>
        <dbReference type="ChEBI" id="CHEBI:30616"/>
        <dbReference type="ChEBI" id="CHEBI:46858"/>
        <dbReference type="ChEBI" id="CHEBI:61978"/>
        <dbReference type="ChEBI" id="CHEBI:456216"/>
        <dbReference type="EC" id="2.7.12.2"/>
    </reaction>
</comment>
<feature type="region of interest" description="Disordered" evidence="10">
    <location>
        <begin position="186"/>
        <end position="207"/>
    </location>
</feature>
<comment type="similarity">
    <text evidence="5">Belongs to the protein kinase superfamily. STE Ser/Thr protein kinase family. MAP kinase kinase subfamily.</text>
</comment>
<dbReference type="RefSeq" id="XP_043167549.1">
    <property type="nucleotide sequence ID" value="XM_043311614.1"/>
</dbReference>
<feature type="region of interest" description="Disordered" evidence="10">
    <location>
        <begin position="61"/>
        <end position="148"/>
    </location>
</feature>
<keyword evidence="1" id="KW-0808">Transferase</keyword>
<dbReference type="EC" id="2.7.12.2" evidence="6"/>
<dbReference type="Pfam" id="PF00069">
    <property type="entry name" value="Pkinase"/>
    <property type="match status" value="1"/>
</dbReference>
<evidence type="ECO:0000259" key="11">
    <source>
        <dbReference type="PROSITE" id="PS50011"/>
    </source>
</evidence>
<evidence type="ECO:0000256" key="9">
    <source>
        <dbReference type="ARBA" id="ARBA00051693"/>
    </source>
</evidence>